<organism evidence="1 2">
    <name type="scientific">Pseudomonas hunanensis</name>
    <dbReference type="NCBI Taxonomy" id="1247546"/>
    <lineage>
        <taxon>Bacteria</taxon>
        <taxon>Pseudomonadati</taxon>
        <taxon>Pseudomonadota</taxon>
        <taxon>Gammaproteobacteria</taxon>
        <taxon>Pseudomonadales</taxon>
        <taxon>Pseudomonadaceae</taxon>
        <taxon>Pseudomonas</taxon>
    </lineage>
</organism>
<reference evidence="1" key="1">
    <citation type="submission" date="2023-07" db="EMBL/GenBank/DDBJ databases">
        <title>Sorghum-associated microbial communities from plants grown in Nebraska, USA.</title>
        <authorList>
            <person name="Schachtman D."/>
        </authorList>
    </citation>
    <scope>NUCLEOTIDE SEQUENCE</scope>
    <source>
        <strain evidence="1">BE56</strain>
    </source>
</reference>
<dbReference type="EMBL" id="JAVDTH010000004">
    <property type="protein sequence ID" value="MDR6711486.1"/>
    <property type="molecule type" value="Genomic_DNA"/>
</dbReference>
<sequence length="411" mass="45524">MAILMDWRMRAAACTLFVSGPCVANLIEDSQTALELRNFYMNRDFRQSTAAQAKAEDWAQGAMFTYSSGFTDGWAGIGFDIAALAALRLDSGNGTSGTGVLPTSPTSGHSPSLSGSAMPTLKLKAGKTEARLGTLWPQLPVLYRNDTRLLPQSFYGGLVQSQPSENLKLVGARVESTRLRDSTGRDEMTVFGISPAISSDRMYLAGAEYQLTPGLQLSYYTSELKDIYRQSFYNLVARRTFEPFTLSADIRYFDSGDTGSRRGGDVDNRNLNGLFSIAFQGHAFTLGYQKLSGDSAFPLITGSDPYSANLMTSQPFIRAGETSWQIRHDFNFVAIGIPGLSIMNRYAKGASIARALGSDDQEWERDLDVKYVIQSGALRDLYLMWRNVSYRSRYANDIDENRLIIGYKFKF</sequence>
<comment type="caution">
    <text evidence="1">The sequence shown here is derived from an EMBL/GenBank/DDBJ whole genome shotgun (WGS) entry which is preliminary data.</text>
</comment>
<protein>
    <submittedName>
        <fullName evidence="1">Uncharacterized protein</fullName>
    </submittedName>
</protein>
<proteinExistence type="predicted"/>
<name>A0ACC6JZ73_9PSED</name>
<evidence type="ECO:0000313" key="1">
    <source>
        <dbReference type="EMBL" id="MDR6711486.1"/>
    </source>
</evidence>
<gene>
    <name evidence="1" type="ORF">J2W83_001080</name>
</gene>
<keyword evidence="2" id="KW-1185">Reference proteome</keyword>
<evidence type="ECO:0000313" key="2">
    <source>
        <dbReference type="Proteomes" id="UP001259587"/>
    </source>
</evidence>
<dbReference type="Proteomes" id="UP001259587">
    <property type="component" value="Unassembled WGS sequence"/>
</dbReference>
<accession>A0ACC6JZ73</accession>